<dbReference type="RefSeq" id="XP_070143471.1">
    <property type="nucleotide sequence ID" value="XM_070287370.1"/>
</dbReference>
<keyword evidence="5" id="KW-1185">Reference proteome</keyword>
<dbReference type="Gene3D" id="3.40.33.10">
    <property type="entry name" value="CAP"/>
    <property type="match status" value="1"/>
</dbReference>
<protein>
    <submittedName>
        <fullName evidence="6">Uncharacterized protein isoform X2</fullName>
    </submittedName>
</protein>
<dbReference type="Proteomes" id="UP001652661">
    <property type="component" value="Chromosome 3R"/>
</dbReference>
<evidence type="ECO:0000256" key="1">
    <source>
        <dbReference type="ARBA" id="ARBA00004613"/>
    </source>
</evidence>
<feature type="signal peptide" evidence="3">
    <location>
        <begin position="1"/>
        <end position="20"/>
    </location>
</feature>
<keyword evidence="3" id="KW-0732">Signal</keyword>
<dbReference type="InterPro" id="IPR035940">
    <property type="entry name" value="CAP_sf"/>
</dbReference>
<evidence type="ECO:0000256" key="3">
    <source>
        <dbReference type="SAM" id="SignalP"/>
    </source>
</evidence>
<reference evidence="6" key="1">
    <citation type="submission" date="2025-08" db="UniProtKB">
        <authorList>
            <consortium name="RefSeq"/>
        </authorList>
    </citation>
    <scope>IDENTIFICATION</scope>
    <source>
        <strain evidence="6">14028-0561.14</strain>
        <tissue evidence="6">Whole fly</tissue>
    </source>
</reference>
<evidence type="ECO:0000259" key="4">
    <source>
        <dbReference type="Pfam" id="PF00188"/>
    </source>
</evidence>
<evidence type="ECO:0000256" key="2">
    <source>
        <dbReference type="ARBA" id="ARBA00022525"/>
    </source>
</evidence>
<name>A0ABM4GL69_DROKI</name>
<proteinExistence type="predicted"/>
<sequence>MKLPGLIAAALLSICSLVWGKNVDYCNTPYCKLNHLACHNPDKLNVRCPPGSKILPMERFRNAVVTAINEFRNLMAGGGGRYLKPAASMALMSYSPELEEFARLAVITCSTDKFCLSSKDFYYVGYIHDAVYYVGPQEDLEDLELILRIIQDWTYNVDTINLKMGIYLPSTFEDM</sequence>
<dbReference type="CDD" id="cd05380">
    <property type="entry name" value="CAP_euk"/>
    <property type="match status" value="1"/>
</dbReference>
<organism evidence="5 6">
    <name type="scientific">Drosophila kikkawai</name>
    <name type="common">Fruit fly</name>
    <dbReference type="NCBI Taxonomy" id="30033"/>
    <lineage>
        <taxon>Eukaryota</taxon>
        <taxon>Metazoa</taxon>
        <taxon>Ecdysozoa</taxon>
        <taxon>Arthropoda</taxon>
        <taxon>Hexapoda</taxon>
        <taxon>Insecta</taxon>
        <taxon>Pterygota</taxon>
        <taxon>Neoptera</taxon>
        <taxon>Endopterygota</taxon>
        <taxon>Diptera</taxon>
        <taxon>Brachycera</taxon>
        <taxon>Muscomorpha</taxon>
        <taxon>Ephydroidea</taxon>
        <taxon>Drosophilidae</taxon>
        <taxon>Drosophila</taxon>
        <taxon>Sophophora</taxon>
    </lineage>
</organism>
<dbReference type="InterPro" id="IPR014044">
    <property type="entry name" value="CAP_dom"/>
</dbReference>
<gene>
    <name evidence="6" type="primary">LOC108080988</name>
</gene>
<dbReference type="Pfam" id="PF00188">
    <property type="entry name" value="CAP"/>
    <property type="match status" value="1"/>
</dbReference>
<evidence type="ECO:0000313" key="5">
    <source>
        <dbReference type="Proteomes" id="UP001652661"/>
    </source>
</evidence>
<accession>A0ABM4GL69</accession>
<feature type="chain" id="PRO_5045358219" evidence="3">
    <location>
        <begin position="21"/>
        <end position="175"/>
    </location>
</feature>
<comment type="subcellular location">
    <subcellularLocation>
        <location evidence="1">Secreted</location>
    </subcellularLocation>
</comment>
<dbReference type="GeneID" id="108080988"/>
<dbReference type="SUPFAM" id="SSF55797">
    <property type="entry name" value="PR-1-like"/>
    <property type="match status" value="1"/>
</dbReference>
<feature type="domain" description="SCP" evidence="4">
    <location>
        <begin position="66"/>
        <end position="159"/>
    </location>
</feature>
<keyword evidence="2" id="KW-0964">Secreted</keyword>
<evidence type="ECO:0000313" key="6">
    <source>
        <dbReference type="RefSeq" id="XP_070143471.1"/>
    </source>
</evidence>